<feature type="chain" id="PRO_5045357104" description="DUF4156 domain-containing protein" evidence="1">
    <location>
        <begin position="22"/>
        <end position="105"/>
    </location>
</feature>
<sequence>MKKLTLTLIAVAAMTSSCTWVKVSETASSVAVANSVNVRGCKNLSEVTVSVTSKVGFYKRDADKVATELANLARNEAAGLGGDTIVPSSTIENGKQSFNVYKCNK</sequence>
<protein>
    <recommendedName>
        <fullName evidence="4">DUF4156 domain-containing protein</fullName>
    </recommendedName>
</protein>
<dbReference type="EMBL" id="BMYZ01000003">
    <property type="protein sequence ID" value="GGY83989.1"/>
    <property type="molecule type" value="Genomic_DNA"/>
</dbReference>
<dbReference type="InterPro" id="IPR025294">
    <property type="entry name" value="DUF4156"/>
</dbReference>
<accession>A0ABQ3B928</accession>
<gene>
    <name evidence="2" type="ORF">GCM10011613_31120</name>
</gene>
<feature type="signal peptide" evidence="1">
    <location>
        <begin position="1"/>
        <end position="21"/>
    </location>
</feature>
<keyword evidence="3" id="KW-1185">Reference proteome</keyword>
<organism evidence="2 3">
    <name type="scientific">Cellvibrio zantedeschiae</name>
    <dbReference type="NCBI Taxonomy" id="1237077"/>
    <lineage>
        <taxon>Bacteria</taxon>
        <taxon>Pseudomonadati</taxon>
        <taxon>Pseudomonadota</taxon>
        <taxon>Gammaproteobacteria</taxon>
        <taxon>Cellvibrionales</taxon>
        <taxon>Cellvibrionaceae</taxon>
        <taxon>Cellvibrio</taxon>
    </lineage>
</organism>
<evidence type="ECO:0000313" key="2">
    <source>
        <dbReference type="EMBL" id="GGY83989.1"/>
    </source>
</evidence>
<dbReference type="PROSITE" id="PS51257">
    <property type="entry name" value="PROKAR_LIPOPROTEIN"/>
    <property type="match status" value="1"/>
</dbReference>
<dbReference type="RefSeq" id="WP_189420270.1">
    <property type="nucleotide sequence ID" value="NZ_BMYZ01000003.1"/>
</dbReference>
<keyword evidence="1" id="KW-0732">Signal</keyword>
<evidence type="ECO:0000313" key="3">
    <source>
        <dbReference type="Proteomes" id="UP000619761"/>
    </source>
</evidence>
<reference evidence="3" key="1">
    <citation type="journal article" date="2019" name="Int. J. Syst. Evol. Microbiol.">
        <title>The Global Catalogue of Microorganisms (GCM) 10K type strain sequencing project: providing services to taxonomists for standard genome sequencing and annotation.</title>
        <authorList>
            <consortium name="The Broad Institute Genomics Platform"/>
            <consortium name="The Broad Institute Genome Sequencing Center for Infectious Disease"/>
            <person name="Wu L."/>
            <person name="Ma J."/>
        </authorList>
    </citation>
    <scope>NUCLEOTIDE SEQUENCE [LARGE SCALE GENOMIC DNA]</scope>
    <source>
        <strain evidence="3">KCTC 32239</strain>
    </source>
</reference>
<dbReference type="Proteomes" id="UP000619761">
    <property type="component" value="Unassembled WGS sequence"/>
</dbReference>
<dbReference type="Pfam" id="PF13698">
    <property type="entry name" value="DUF4156"/>
    <property type="match status" value="1"/>
</dbReference>
<evidence type="ECO:0008006" key="4">
    <source>
        <dbReference type="Google" id="ProtNLM"/>
    </source>
</evidence>
<evidence type="ECO:0000256" key="1">
    <source>
        <dbReference type="SAM" id="SignalP"/>
    </source>
</evidence>
<comment type="caution">
    <text evidence="2">The sequence shown here is derived from an EMBL/GenBank/DDBJ whole genome shotgun (WGS) entry which is preliminary data.</text>
</comment>
<name>A0ABQ3B928_9GAMM</name>
<proteinExistence type="predicted"/>